<feature type="domain" description="EGF-like" evidence="9">
    <location>
        <begin position="1557"/>
        <end position="1593"/>
    </location>
</feature>
<feature type="domain" description="Sushi" evidence="11">
    <location>
        <begin position="269"/>
        <end position="333"/>
    </location>
</feature>
<proteinExistence type="predicted"/>
<evidence type="ECO:0000313" key="14">
    <source>
        <dbReference type="Proteomes" id="UP001159405"/>
    </source>
</evidence>
<dbReference type="SUPFAM" id="SSF49899">
    <property type="entry name" value="Concanavalin A-like lectins/glucanases"/>
    <property type="match status" value="1"/>
</dbReference>
<dbReference type="PROSITE" id="PS01187">
    <property type="entry name" value="EGF_CA"/>
    <property type="match status" value="9"/>
</dbReference>
<dbReference type="SUPFAM" id="SSF82895">
    <property type="entry name" value="TSP-1 type 1 repeat"/>
    <property type="match status" value="1"/>
</dbReference>
<dbReference type="PROSITE" id="PS01186">
    <property type="entry name" value="EGF_2"/>
    <property type="match status" value="21"/>
</dbReference>
<feature type="domain" description="EGF-like" evidence="9">
    <location>
        <begin position="2568"/>
        <end position="2603"/>
    </location>
</feature>
<feature type="domain" description="Sushi" evidence="11">
    <location>
        <begin position="676"/>
        <end position="738"/>
    </location>
</feature>
<name>A0ABN8PEX9_9CNID</name>
<dbReference type="SMART" id="SM00179">
    <property type="entry name" value="EGF_CA"/>
    <property type="match status" value="24"/>
</dbReference>
<feature type="domain" description="Sushi" evidence="11">
    <location>
        <begin position="821"/>
        <end position="885"/>
    </location>
</feature>
<feature type="disulfide bond" evidence="6">
    <location>
        <begin position="2191"/>
        <end position="2200"/>
    </location>
</feature>
<dbReference type="SMART" id="SM00032">
    <property type="entry name" value="CCP"/>
    <property type="match status" value="10"/>
</dbReference>
<dbReference type="PRINTS" id="PR00010">
    <property type="entry name" value="EGFBLOOD"/>
</dbReference>
<keyword evidence="3" id="KW-0677">Repeat</keyword>
<feature type="disulfide bond" evidence="6">
    <location>
        <begin position="1659"/>
        <end position="1668"/>
    </location>
</feature>
<dbReference type="InterPro" id="IPR003410">
    <property type="entry name" value="HYR_dom"/>
</dbReference>
<reference evidence="13 14" key="1">
    <citation type="submission" date="2022-05" db="EMBL/GenBank/DDBJ databases">
        <authorList>
            <consortium name="Genoscope - CEA"/>
            <person name="William W."/>
        </authorList>
    </citation>
    <scope>NUCLEOTIDE SEQUENCE [LARGE SCALE GENOMIC DNA]</scope>
</reference>
<dbReference type="PROSITE" id="PS00010">
    <property type="entry name" value="ASX_HYDROXYL"/>
    <property type="match status" value="19"/>
</dbReference>
<feature type="disulfide bond" evidence="6">
    <location>
        <begin position="2153"/>
        <end position="2162"/>
    </location>
</feature>
<evidence type="ECO:0000259" key="12">
    <source>
        <dbReference type="PROSITE" id="PS51828"/>
    </source>
</evidence>
<feature type="domain" description="Sushi" evidence="11">
    <location>
        <begin position="547"/>
        <end position="611"/>
    </location>
</feature>
<dbReference type="SMART" id="SM01411">
    <property type="entry name" value="Ephrin_rec_like"/>
    <property type="match status" value="3"/>
</dbReference>
<feature type="domain" description="HYR" evidence="10">
    <location>
        <begin position="1035"/>
        <end position="1116"/>
    </location>
</feature>
<feature type="domain" description="Sushi" evidence="11">
    <location>
        <begin position="397"/>
        <end position="463"/>
    </location>
</feature>
<dbReference type="PROSITE" id="PS50026">
    <property type="entry name" value="EGF_3"/>
    <property type="match status" value="23"/>
</dbReference>
<feature type="disulfide bond" evidence="6">
    <location>
        <begin position="1887"/>
        <end position="1896"/>
    </location>
</feature>
<feature type="disulfide bond" evidence="6">
    <location>
        <begin position="1811"/>
        <end position="1820"/>
    </location>
</feature>
<dbReference type="Pfam" id="PF07645">
    <property type="entry name" value="EGF_CA"/>
    <property type="match status" value="2"/>
</dbReference>
<organism evidence="13 14">
    <name type="scientific">Porites lobata</name>
    <dbReference type="NCBI Taxonomy" id="104759"/>
    <lineage>
        <taxon>Eukaryota</taxon>
        <taxon>Metazoa</taxon>
        <taxon>Cnidaria</taxon>
        <taxon>Anthozoa</taxon>
        <taxon>Hexacorallia</taxon>
        <taxon>Scleractinia</taxon>
        <taxon>Fungiina</taxon>
        <taxon>Poritidae</taxon>
        <taxon>Porites</taxon>
    </lineage>
</organism>
<feature type="domain" description="EGF-like" evidence="9">
    <location>
        <begin position="1823"/>
        <end position="1859"/>
    </location>
</feature>
<feature type="domain" description="HYR" evidence="10">
    <location>
        <begin position="737"/>
        <end position="820"/>
    </location>
</feature>
<feature type="domain" description="EGF-like" evidence="9">
    <location>
        <begin position="1975"/>
        <end position="2011"/>
    </location>
</feature>
<comment type="caution">
    <text evidence="13">The sequence shown here is derived from an EMBL/GenBank/DDBJ whole genome shotgun (WGS) entry which is preliminary data.</text>
</comment>
<feature type="domain" description="EGF-like" evidence="9">
    <location>
        <begin position="2284"/>
        <end position="2320"/>
    </location>
</feature>
<dbReference type="PROSITE" id="PS50092">
    <property type="entry name" value="TSP1"/>
    <property type="match status" value="1"/>
</dbReference>
<dbReference type="PROSITE" id="PS50923">
    <property type="entry name" value="SUSHI"/>
    <property type="match status" value="9"/>
</dbReference>
<evidence type="ECO:0000256" key="1">
    <source>
        <dbReference type="ARBA" id="ARBA00022536"/>
    </source>
</evidence>
<feature type="disulfide bond" evidence="6">
    <location>
        <begin position="1773"/>
        <end position="1782"/>
    </location>
</feature>
<keyword evidence="2" id="KW-0732">Signal</keyword>
<evidence type="ECO:0000259" key="9">
    <source>
        <dbReference type="PROSITE" id="PS50026"/>
    </source>
</evidence>
<feature type="disulfide bond" evidence="6">
    <location>
        <begin position="1621"/>
        <end position="1630"/>
    </location>
</feature>
<feature type="domain" description="EGF-like" evidence="9">
    <location>
        <begin position="2127"/>
        <end position="2163"/>
    </location>
</feature>
<evidence type="ECO:0000259" key="8">
    <source>
        <dbReference type="PROSITE" id="PS50025"/>
    </source>
</evidence>
<feature type="domain" description="HYR" evidence="10">
    <location>
        <begin position="462"/>
        <end position="546"/>
    </location>
</feature>
<dbReference type="Pfam" id="PF00084">
    <property type="entry name" value="Sushi"/>
    <property type="match status" value="7"/>
</dbReference>
<feature type="domain" description="EGF-like" evidence="9">
    <location>
        <begin position="1519"/>
        <end position="1555"/>
    </location>
</feature>
<feature type="disulfide bond" evidence="6">
    <location>
        <begin position="1735"/>
        <end position="1744"/>
    </location>
</feature>
<feature type="disulfide bond" evidence="6">
    <location>
        <begin position="2272"/>
        <end position="2281"/>
    </location>
</feature>
<dbReference type="PROSITE" id="PS50025">
    <property type="entry name" value="LAM_G_DOMAIN"/>
    <property type="match status" value="1"/>
</dbReference>
<feature type="domain" description="EGF-like" evidence="9">
    <location>
        <begin position="1595"/>
        <end position="1631"/>
    </location>
</feature>
<keyword evidence="7" id="KW-0768">Sushi</keyword>
<feature type="disulfide bond" evidence="6">
    <location>
        <begin position="2001"/>
        <end position="2010"/>
    </location>
</feature>
<dbReference type="SMART" id="SM00159">
    <property type="entry name" value="PTX"/>
    <property type="match status" value="1"/>
</dbReference>
<dbReference type="InterPro" id="IPR001791">
    <property type="entry name" value="Laminin_G"/>
</dbReference>
<feature type="domain" description="EGF-like" evidence="9">
    <location>
        <begin position="2089"/>
        <end position="2125"/>
    </location>
</feature>
<feature type="non-terminal residue" evidence="13">
    <location>
        <position position="2681"/>
    </location>
</feature>
<feature type="domain" description="Sushi" evidence="11">
    <location>
        <begin position="334"/>
        <end position="396"/>
    </location>
</feature>
<dbReference type="PANTHER" id="PTHR12916:SF4">
    <property type="entry name" value="UNINFLATABLE, ISOFORM C"/>
    <property type="match status" value="1"/>
</dbReference>
<feature type="disulfide bond" evidence="6">
    <location>
        <begin position="2556"/>
        <end position="2565"/>
    </location>
</feature>
<dbReference type="InterPro" id="IPR036383">
    <property type="entry name" value="TSP1_rpt_sf"/>
</dbReference>
<dbReference type="PROSITE" id="PS00022">
    <property type="entry name" value="EGF_1"/>
    <property type="match status" value="23"/>
</dbReference>
<feature type="domain" description="HYR" evidence="10">
    <location>
        <begin position="183"/>
        <end position="268"/>
    </location>
</feature>
<dbReference type="InterPro" id="IPR013320">
    <property type="entry name" value="ConA-like_dom_sf"/>
</dbReference>
<feature type="disulfide bond" evidence="6">
    <location>
        <begin position="2535"/>
        <end position="2545"/>
    </location>
</feature>
<sequence length="2681" mass="293370">SSSSSYRRSRPSPRHGGWGSWSSWYSAYCSGGHKTVRRYCNNPSPAYGGSDCYGSSTKSRDCNECNNYNGGCAHSCINTFGSYRCTCNSGYRRNVYNSKKCVSITCATSNWPPPSQGKLSPQCSNQSHVNYGKTCTVTCDRGYKIDGSSSSRCTSDGSWYPRKSPNCRGKNNGNWTQGGFTCRDVEPPRFLNCPSRQTVYAQKGKTTVTVSWALVKATDNDMFPITPQPRPNVKSTHEFAEGSHTVIYTAMDQSRNKAFCYFRVNVRVLRCPLLAPPANGYFVTGRCTNVYGGLCRWQCYKGYKQKGSGVKYCEKIPGRNLVRWSGGLALCEAVKCPPLHTPVNSYSRFGVRCNRRSYSTSCSFSCKRGYQMAGGSKERTCQENQKWSGTDLQCQAVTCPIIAIKSEGLVISPPICTKPSATLKYGTKCRFTCKNGYQLQGPEVKTCNHRGYWSPSRNPSCKDVSKPTFINCPSDIIATADRSRTSTTVTWTPPTATDNSGAISKITRPGKQPGQKFPAGEHSIRYLASDNTGNVGECSFKITVSVVRCLPKLYTPAGGSKQCTEDNIYGSKCPFTCHRGYKMVGPAKRVCEKSQMSPTGYWTGQETKCELIRCPRLSASPHSVQTGCRHSATDNVFGDKCLFSCEIGHHHTGGSTQRVCQANGTWSGKAILCQAVRCDPLQDPKDGSVSPESCQSSPEYGTTCRFSCRKGFRLQGKPAMLCLSDGQWSENTTVSCKDVESPSFGLTCPGDIKRFAERAKNYTTITWSKVEATDNSGVTPTVTVTGVRRMYYVGKHLIVYKARDEARNFKLCQFHVTIEVLQCPALLLPSKGSSVVGKCNTSYGSTCRIRCPEGYDLLGPRNITCEAKPGDTKGYWDKPPPVCKVRTCSPLKAPKFGSIHPSPCKSLPTSGTTCYFECNHDGFLADGGVKTAFCGTDGNWNINETSILKCRDATPPTLSCPSDIRANLRANASASAHWKIPAAFDNSNEPVQITVSPPGIKPPFTFYKTTVITYTATDASGNRKECSFKVMLEDNSGPEVVYCPPDQNIIPTQMLTNVTWKTPQFTDNSNGNLRILNSRENGSLFPWGTSIVYYEAFDNNPNNRPAVCQFKIRLKPKACEELTPPKRGAVACDNWLFGRFCSPFCHNESTFPRGEISAKVWTCGPNLKWFPSPRFPDCTEPILPSQVKAEFRLFYYEGDCRRPSTQEEIKRNFTKILNESKFNDVCQGSEKCRAENVNVTCAMIYFTYGRLKRASVFGRTRRSPRLIPQTTISFDIVVRLDNSTGVNDTMKSKVMAGLAGVGLAKTLGNKIKKAVENGSLSVNVRGMVFVPDKQSVNISEPERLCDTGQMYQDGVCVSCTSGTYLNKVHGICEDCPIGTYQEQEAQEMCLSCPLHTSTEESRTDNRSSCLAFCKAGSYSPTGLEPCISCEKGFYQEKEGQKGCLKCITTTTTPGTGSTTSKECRVPCPPGSFSPTGLVPCTLCNRRSFQPHIESRACVPCPGTTVALQEGSKSLKDCQEINNCEPNPCKNNFVCTDLIDDFMCTCQLGYTGKQCETNVDDCQDQPCLNNGTCHDLVNNYTCTCPQGFQGINCEDDVDECISSPCSNHASCNNIPGGFSCLCEPGYTGRLCDTDIDHCLLASCQNGGTCEAGANNYTCHCVTGYQGNDCEENIDECASDPCQNEATCVDGIASYHCICNSGFHGKNCEENIDDCINVECKNNATCVDQVNGFQCICPEGFTGKKCELNIDECDSNPCSNEARCIDKINGYHCECNDGFDGIHCENNIDDCASNPCSNNGTCHDGINEFACACQPGFTGNTCSWDIDHCASMPCLNNASCLEGPASYSCQCADGFSGDQCQYNIDDCQNATCLNGGTCIDGADEYACVCPGGFTGLKCEINIDECAQIPCLNGGTCTDLINDFQCICKQGYTGRTCRVDINECSSSPCHNHGTCIDKIDSYSCTCTDGFSGPDCSVNNNDCLVHACANGATCRDGINTYTCDCRPGYLGTYCETEVDECESSPCLYGGTCYDQVNAFHCDCKSGFTGQRCERNIDDCESHPCLNNGTCTDLVADYSCSCSNGFTGRGCENRIDYCSDAKCSQNGVCVNLQTGYSCRCNDGYFGKYCEFEIDECLAKPCFNNATCRDEVNNFTCSCTAGFTGRKCELNIDDCLDNACLNNATCIDHNLGYSCLCAEGYNGTYCQNDINECESNPCRNGGTCVDEIYGYKCRCLTQFTGENCEDKKDPCLSFVTSPCENGGTCQGDISTGNTTCLCKSGYTGETCETNIDECASEPCIPNSYCIDLVNGYECKCYPSYTGDHCDIFLGSNFDLIFKHLTTKDMVVLSNVDDIPEMDSFTIAFFVRADSGYNSGTLFTYSVPGEPNDVIILSFTESKVQFTIKDEVVSVNFPLADDLWHFVGVVWNGITGYVSVYIDGPEVKKATNVLKGDILAGDGWIVLGQRYLAGGKNPGLSTAFVGTLHQVNLWNVAANPDHMWNAAHNCTWPIAGSVRAWTNFLQGIKGKVEKRFMTQCQALPMCTTNCSHFLDCESRHGYYYCNCQPGFSGPHCNMNIDECSSSPCVNGKCVDGVNRYDCICNKGYWGTNCDKEVKRESKGECLDLPVPLNGRMSCQMFSGKKICTLTCNDGYSYNTDTTPTYDCGPDTEWRWNGLEGFNVPACSSMSFF</sequence>
<feature type="domain" description="Sushi" evidence="11">
    <location>
        <begin position="612"/>
        <end position="675"/>
    </location>
</feature>
<dbReference type="SUPFAM" id="SSF57184">
    <property type="entry name" value="Growth factor receptor domain"/>
    <property type="match status" value="5"/>
</dbReference>
<feature type="domain" description="HYR" evidence="10">
    <location>
        <begin position="951"/>
        <end position="1034"/>
    </location>
</feature>
<feature type="domain" description="EGF-like" evidence="9">
    <location>
        <begin position="1747"/>
        <end position="1783"/>
    </location>
</feature>
<evidence type="ECO:0000256" key="6">
    <source>
        <dbReference type="PROSITE-ProRule" id="PRU00076"/>
    </source>
</evidence>
<feature type="disulfide bond" evidence="6">
    <location>
        <begin position="1545"/>
        <end position="1554"/>
    </location>
</feature>
<feature type="domain" description="EGF-like" evidence="9">
    <location>
        <begin position="2013"/>
        <end position="2049"/>
    </location>
</feature>
<dbReference type="InterPro" id="IPR000884">
    <property type="entry name" value="TSP1_rpt"/>
</dbReference>
<feature type="domain" description="Sushi" evidence="11">
    <location>
        <begin position="104"/>
        <end position="169"/>
    </location>
</feature>
<feature type="domain" description="EGF-like" evidence="9">
    <location>
        <begin position="1937"/>
        <end position="1973"/>
    </location>
</feature>
<feature type="disulfide bond" evidence="6">
    <location>
        <begin position="2572"/>
        <end position="2582"/>
    </location>
</feature>
<feature type="disulfide bond" evidence="6">
    <location>
        <begin position="1963"/>
        <end position="1972"/>
    </location>
</feature>
<dbReference type="SUPFAM" id="SSF57535">
    <property type="entry name" value="Complement control module/SCR domain"/>
    <property type="match status" value="9"/>
</dbReference>
<evidence type="ECO:0008006" key="15">
    <source>
        <dbReference type="Google" id="ProtNLM"/>
    </source>
</evidence>
<dbReference type="EMBL" id="CALNXK010000067">
    <property type="protein sequence ID" value="CAH3141740.1"/>
    <property type="molecule type" value="Genomic_DNA"/>
</dbReference>
<evidence type="ECO:0000259" key="11">
    <source>
        <dbReference type="PROSITE" id="PS50923"/>
    </source>
</evidence>
<feature type="domain" description="EGF-like" evidence="9">
    <location>
        <begin position="2241"/>
        <end position="2282"/>
    </location>
</feature>
<dbReference type="Pfam" id="PF02494">
    <property type="entry name" value="HYR"/>
    <property type="match status" value="5"/>
</dbReference>
<dbReference type="InterPro" id="IPR013032">
    <property type="entry name" value="EGF-like_CS"/>
</dbReference>
<dbReference type="Gene3D" id="2.10.50.10">
    <property type="entry name" value="Tumor Necrosis Factor Receptor, subunit A, domain 2"/>
    <property type="match status" value="2"/>
</dbReference>
<protein>
    <recommendedName>
        <fullName evidence="15">Sushi, von Willebrand factor type A, EGF and pentraxin domain-containing protein 1</fullName>
    </recommendedName>
</protein>
<feature type="domain" description="EGF-like" evidence="9">
    <location>
        <begin position="1899"/>
        <end position="1935"/>
    </location>
</feature>
<feature type="domain" description="EGF-like" evidence="9">
    <location>
        <begin position="1671"/>
        <end position="1707"/>
    </location>
</feature>
<evidence type="ECO:0000259" key="10">
    <source>
        <dbReference type="PROSITE" id="PS50825"/>
    </source>
</evidence>
<keyword evidence="14" id="KW-1185">Reference proteome</keyword>
<feature type="disulfide bond" evidence="6">
    <location>
        <begin position="2593"/>
        <end position="2602"/>
    </location>
</feature>
<dbReference type="PANTHER" id="PTHR12916">
    <property type="entry name" value="CYTOCHROME C OXIDASE POLYPEPTIDE VIC-2"/>
    <property type="match status" value="1"/>
</dbReference>
<dbReference type="InterPro" id="IPR001759">
    <property type="entry name" value="PTX_dom"/>
</dbReference>
<feature type="disulfide bond" evidence="6">
    <location>
        <begin position="2039"/>
        <end position="2048"/>
    </location>
</feature>
<dbReference type="Proteomes" id="UP001159405">
    <property type="component" value="Unassembled WGS sequence"/>
</dbReference>
<dbReference type="InterPro" id="IPR000436">
    <property type="entry name" value="Sushi_SCR_CCP_dom"/>
</dbReference>
<dbReference type="Pfam" id="PF12661">
    <property type="entry name" value="hEGF"/>
    <property type="match status" value="5"/>
</dbReference>
<dbReference type="CDD" id="cd00054">
    <property type="entry name" value="EGF_CA"/>
    <property type="match status" value="21"/>
</dbReference>
<feature type="disulfide bond" evidence="6">
    <location>
        <begin position="2229"/>
        <end position="2238"/>
    </location>
</feature>
<feature type="domain" description="EGF-like" evidence="9">
    <location>
        <begin position="2051"/>
        <end position="2087"/>
    </location>
</feature>
<feature type="non-terminal residue" evidence="13">
    <location>
        <position position="1"/>
    </location>
</feature>
<feature type="domain" description="EGF-like" evidence="9">
    <location>
        <begin position="2165"/>
        <end position="2201"/>
    </location>
</feature>
<dbReference type="InterPro" id="IPR035976">
    <property type="entry name" value="Sushi/SCR/CCP_sf"/>
</dbReference>
<feature type="domain" description="Laminin G" evidence="8">
    <location>
        <begin position="2329"/>
        <end position="2499"/>
    </location>
</feature>
<feature type="domain" description="EGF-like" evidence="9">
    <location>
        <begin position="1633"/>
        <end position="1669"/>
    </location>
</feature>
<feature type="disulfide bond" evidence="6">
    <location>
        <begin position="1849"/>
        <end position="1858"/>
    </location>
</feature>
<gene>
    <name evidence="13" type="ORF">PLOB_00041926</name>
</gene>
<accession>A0ABN8PEX9</accession>
<dbReference type="SMART" id="SM00181">
    <property type="entry name" value="EGF"/>
    <property type="match status" value="25"/>
</dbReference>
<dbReference type="InterPro" id="IPR018097">
    <property type="entry name" value="EGF_Ca-bd_CS"/>
</dbReference>
<feature type="disulfide bond" evidence="6">
    <location>
        <begin position="1583"/>
        <end position="1592"/>
    </location>
</feature>
<keyword evidence="1 6" id="KW-0245">EGF-like domain</keyword>
<dbReference type="Gene3D" id="2.20.100.10">
    <property type="entry name" value="Thrombospondin type-1 (TSP1) repeat"/>
    <property type="match status" value="1"/>
</dbReference>
<keyword evidence="5" id="KW-0325">Glycoprotein</keyword>
<dbReference type="Pfam" id="PF00354">
    <property type="entry name" value="Pentaxin"/>
    <property type="match status" value="1"/>
</dbReference>
<feature type="disulfide bond" evidence="6">
    <location>
        <begin position="2310"/>
        <end position="2319"/>
    </location>
</feature>
<dbReference type="InterPro" id="IPR001881">
    <property type="entry name" value="EGF-like_Ca-bd_dom"/>
</dbReference>
<dbReference type="InterPro" id="IPR049883">
    <property type="entry name" value="NOTCH1_EGF-like"/>
</dbReference>
<dbReference type="Gene3D" id="2.10.25.10">
    <property type="entry name" value="Laminin"/>
    <property type="match status" value="23"/>
</dbReference>
<feature type="domain" description="EGF-like" evidence="9">
    <location>
        <begin position="2203"/>
        <end position="2239"/>
    </location>
</feature>
<dbReference type="SUPFAM" id="SSF57196">
    <property type="entry name" value="EGF/Laminin"/>
    <property type="match status" value="12"/>
</dbReference>
<dbReference type="InterPro" id="IPR009030">
    <property type="entry name" value="Growth_fac_rcpt_cys_sf"/>
</dbReference>
<dbReference type="Pfam" id="PF00008">
    <property type="entry name" value="EGF"/>
    <property type="match status" value="14"/>
</dbReference>
<feature type="domain" description="EGF-like" evidence="9">
    <location>
        <begin position="1861"/>
        <end position="1897"/>
    </location>
</feature>
<dbReference type="Gene3D" id="2.10.70.10">
    <property type="entry name" value="Complement Module, domain 1"/>
    <property type="match status" value="10"/>
</dbReference>
<feature type="disulfide bond" evidence="6">
    <location>
        <begin position="2115"/>
        <end position="2124"/>
    </location>
</feature>
<feature type="disulfide bond" evidence="6">
    <location>
        <begin position="2077"/>
        <end position="2086"/>
    </location>
</feature>
<evidence type="ECO:0000256" key="4">
    <source>
        <dbReference type="ARBA" id="ARBA00023157"/>
    </source>
</evidence>
<evidence type="ECO:0000256" key="3">
    <source>
        <dbReference type="ARBA" id="ARBA00022737"/>
    </source>
</evidence>
<dbReference type="InterPro" id="IPR000742">
    <property type="entry name" value="EGF"/>
</dbReference>
<feature type="disulfide bond" evidence="6">
    <location>
        <begin position="1925"/>
        <end position="1934"/>
    </location>
</feature>
<feature type="domain" description="EGF-like" evidence="9">
    <location>
        <begin position="1709"/>
        <end position="1745"/>
    </location>
</feature>
<evidence type="ECO:0000313" key="13">
    <source>
        <dbReference type="EMBL" id="CAH3141740.1"/>
    </source>
</evidence>
<dbReference type="CDD" id="cd00033">
    <property type="entry name" value="CCP"/>
    <property type="match status" value="8"/>
</dbReference>
<feature type="domain" description="Sushi" evidence="11">
    <location>
        <begin position="886"/>
        <end position="952"/>
    </location>
</feature>
<evidence type="ECO:0000256" key="2">
    <source>
        <dbReference type="ARBA" id="ARBA00022729"/>
    </source>
</evidence>
<dbReference type="PROSITE" id="PS51828">
    <property type="entry name" value="PTX_2"/>
    <property type="match status" value="1"/>
</dbReference>
<feature type="disulfide bond" evidence="6">
    <location>
        <begin position="2253"/>
        <end position="2270"/>
    </location>
</feature>
<evidence type="ECO:0000256" key="5">
    <source>
        <dbReference type="ARBA" id="ARBA00023180"/>
    </source>
</evidence>
<dbReference type="PROSITE" id="PS50825">
    <property type="entry name" value="HYR"/>
    <property type="match status" value="5"/>
</dbReference>
<feature type="domain" description="EGF-like" evidence="9">
    <location>
        <begin position="2531"/>
        <end position="2566"/>
    </location>
</feature>
<evidence type="ECO:0000256" key="7">
    <source>
        <dbReference type="PROSITE-ProRule" id="PRU00302"/>
    </source>
</evidence>
<dbReference type="InterPro" id="IPR000152">
    <property type="entry name" value="EGF-type_Asp/Asn_hydroxyl_site"/>
</dbReference>
<comment type="caution">
    <text evidence="6">Lacks conserved residue(s) required for the propagation of feature annotation.</text>
</comment>
<dbReference type="Gene3D" id="2.60.120.200">
    <property type="match status" value="1"/>
</dbReference>
<feature type="disulfide bond" evidence="6">
    <location>
        <begin position="1697"/>
        <end position="1706"/>
    </location>
</feature>
<feature type="domain" description="EGF-like" evidence="9">
    <location>
        <begin position="1785"/>
        <end position="1821"/>
    </location>
</feature>
<keyword evidence="4 6" id="KW-1015">Disulfide bond</keyword>
<feature type="domain" description="Pentraxin (PTX)" evidence="12">
    <location>
        <begin position="2325"/>
        <end position="2529"/>
    </location>
</feature>